<evidence type="ECO:0000259" key="2">
    <source>
        <dbReference type="Pfam" id="PF06985"/>
    </source>
</evidence>
<dbReference type="Pfam" id="PF06985">
    <property type="entry name" value="HET"/>
    <property type="match status" value="1"/>
</dbReference>
<protein>
    <submittedName>
        <fullName evidence="3">HET domain-containing protein</fullName>
    </submittedName>
</protein>
<evidence type="ECO:0000313" key="4">
    <source>
        <dbReference type="Proteomes" id="UP001243330"/>
    </source>
</evidence>
<reference evidence="3" key="1">
    <citation type="submission" date="2023-01" db="EMBL/GenBank/DDBJ databases">
        <title>Colletotrichum chrysophilum M932 genome sequence.</title>
        <authorList>
            <person name="Baroncelli R."/>
        </authorList>
    </citation>
    <scope>NUCLEOTIDE SEQUENCE</scope>
    <source>
        <strain evidence="3">M932</strain>
    </source>
</reference>
<dbReference type="InterPro" id="IPR010730">
    <property type="entry name" value="HET"/>
</dbReference>
<gene>
    <name evidence="3" type="ORF">CCHR01_14751</name>
</gene>
<dbReference type="EMBL" id="JAQOWY010000403">
    <property type="protein sequence ID" value="KAK1842629.1"/>
    <property type="molecule type" value="Genomic_DNA"/>
</dbReference>
<keyword evidence="1" id="KW-0472">Membrane</keyword>
<keyword evidence="1" id="KW-1133">Transmembrane helix</keyword>
<keyword evidence="4" id="KW-1185">Reference proteome</keyword>
<dbReference type="PANTHER" id="PTHR10622:SF10">
    <property type="entry name" value="HET DOMAIN-CONTAINING PROTEIN"/>
    <property type="match status" value="1"/>
</dbReference>
<comment type="caution">
    <text evidence="3">The sequence shown here is derived from an EMBL/GenBank/DDBJ whole genome shotgun (WGS) entry which is preliminary data.</text>
</comment>
<feature type="transmembrane region" description="Helical" evidence="1">
    <location>
        <begin position="205"/>
        <end position="222"/>
    </location>
</feature>
<dbReference type="Proteomes" id="UP001243330">
    <property type="component" value="Unassembled WGS sequence"/>
</dbReference>
<dbReference type="AlphaFoldDB" id="A0AAD9ABT4"/>
<name>A0AAD9ABT4_9PEZI</name>
<evidence type="ECO:0000313" key="3">
    <source>
        <dbReference type="EMBL" id="KAK1842629.1"/>
    </source>
</evidence>
<evidence type="ECO:0000256" key="1">
    <source>
        <dbReference type="SAM" id="Phobius"/>
    </source>
</evidence>
<feature type="domain" description="Heterokaryon incompatibility" evidence="2">
    <location>
        <begin position="22"/>
        <end position="117"/>
    </location>
</feature>
<organism evidence="3 4">
    <name type="scientific">Colletotrichum chrysophilum</name>
    <dbReference type="NCBI Taxonomy" id="1836956"/>
    <lineage>
        <taxon>Eukaryota</taxon>
        <taxon>Fungi</taxon>
        <taxon>Dikarya</taxon>
        <taxon>Ascomycota</taxon>
        <taxon>Pezizomycotina</taxon>
        <taxon>Sordariomycetes</taxon>
        <taxon>Hypocreomycetidae</taxon>
        <taxon>Glomerellales</taxon>
        <taxon>Glomerellaceae</taxon>
        <taxon>Colletotrichum</taxon>
        <taxon>Colletotrichum gloeosporioides species complex</taxon>
    </lineage>
</organism>
<sequence>MRLIDVKTLELKEFFDDNVPRYAISSHTWGQEEVSFQDLCWLNDYENKRLEPTSLSGFEKIVQSARLAEQKRLRYLWVDTCCIDKSSSSELSEAINSMFRWYKESAVCFAFLSDVRSRARTRCLFGNSRWFTRGWTLQELIAPREVLFYDKHWDFTGSRSSLSIKIQDITGIPIKELETKLLHRFAPAVRLGWARKRNTSRKEDIAYCLMGIFGITMPLLYGEGGKAFIRLQQEIIKEHRGQSLLAWGYNESPLIRSTFAPSPSYFGNLDMTDYPGEAFHLNNRGLEISLRIFQLPNIGVGSISDRYDVHYAVWEVNVYPRLGFKNFSTHRLCFPLLASSTGSKGTNDEQEMIQPPSRPVVINAGHVPGGTAHRKVLILGPKVLDFFRTNFLRVRIRLTDLYKFLPSARLVEVFPPAADIGFEPIPGAFATLSLSVGANCNYGTHIFRFLVPGNIRSTNMEGDRSMHFAVILGPYSAAAATETTLGKPGPEVIVSAIEWMDHSKSPERKSDKLQEEAKRFWSLVDAFMASVPLLDAKIWFDKQVPFFVGGRPLLAATTLKSGVFLKKDRPEITEVGFSLGKGNNQVDTR</sequence>
<dbReference type="PANTHER" id="PTHR10622">
    <property type="entry name" value="HET DOMAIN-CONTAINING PROTEIN"/>
    <property type="match status" value="1"/>
</dbReference>
<keyword evidence="1" id="KW-0812">Transmembrane</keyword>
<accession>A0AAD9ABT4</accession>
<proteinExistence type="predicted"/>